<dbReference type="InterPro" id="IPR036873">
    <property type="entry name" value="Rhodanese-like_dom_sf"/>
</dbReference>
<evidence type="ECO:0000256" key="3">
    <source>
        <dbReference type="ARBA" id="ARBA00022618"/>
    </source>
</evidence>
<evidence type="ECO:0000256" key="1">
    <source>
        <dbReference type="ARBA" id="ARBA00011065"/>
    </source>
</evidence>
<dbReference type="EMBL" id="CAJOBZ010000047">
    <property type="protein sequence ID" value="CAF4913171.1"/>
    <property type="molecule type" value="Genomic_DNA"/>
</dbReference>
<comment type="caution">
    <text evidence="12">The sequence shown here is derived from an EMBL/GenBank/DDBJ whole genome shotgun (WGS) entry which is preliminary data.</text>
</comment>
<feature type="region of interest" description="Disordered" evidence="9">
    <location>
        <begin position="127"/>
        <end position="169"/>
    </location>
</feature>
<dbReference type="SUPFAM" id="SSF52821">
    <property type="entry name" value="Rhodanese/Cell cycle control phosphatase"/>
    <property type="match status" value="1"/>
</dbReference>
<comment type="catalytic activity">
    <reaction evidence="8">
        <text>O-phospho-L-tyrosyl-[protein] + H2O = L-tyrosyl-[protein] + phosphate</text>
        <dbReference type="Rhea" id="RHEA:10684"/>
        <dbReference type="Rhea" id="RHEA-COMP:10136"/>
        <dbReference type="Rhea" id="RHEA-COMP:20101"/>
        <dbReference type="ChEBI" id="CHEBI:15377"/>
        <dbReference type="ChEBI" id="CHEBI:43474"/>
        <dbReference type="ChEBI" id="CHEBI:46858"/>
        <dbReference type="ChEBI" id="CHEBI:61978"/>
        <dbReference type="EC" id="3.1.3.48"/>
    </reaction>
</comment>
<dbReference type="PROSITE" id="PS50206">
    <property type="entry name" value="RHODANESE_3"/>
    <property type="match status" value="1"/>
</dbReference>
<feature type="signal peptide" evidence="10">
    <location>
        <begin position="1"/>
        <end position="18"/>
    </location>
</feature>
<evidence type="ECO:0000313" key="12">
    <source>
        <dbReference type="EMBL" id="CAF4913171.1"/>
    </source>
</evidence>
<keyword evidence="3" id="KW-0132">Cell division</keyword>
<accession>A0A821VV76</accession>
<evidence type="ECO:0000256" key="7">
    <source>
        <dbReference type="ARBA" id="ARBA00023306"/>
    </source>
</evidence>
<dbReference type="GO" id="GO:0010971">
    <property type="term" value="P:positive regulation of G2/M transition of mitotic cell cycle"/>
    <property type="evidence" value="ECO:0007669"/>
    <property type="project" value="TreeGrafter"/>
</dbReference>
<dbReference type="AlphaFoldDB" id="A0A821VV76"/>
<feature type="chain" id="PRO_5032884084" description="protein-tyrosine-phosphatase" evidence="10">
    <location>
        <begin position="19"/>
        <end position="738"/>
    </location>
</feature>
<evidence type="ECO:0000256" key="2">
    <source>
        <dbReference type="ARBA" id="ARBA00013064"/>
    </source>
</evidence>
<comment type="similarity">
    <text evidence="1">Belongs to the MPI phosphatase family.</text>
</comment>
<dbReference type="Gene3D" id="3.40.250.10">
    <property type="entry name" value="Rhodanese-like domain"/>
    <property type="match status" value="1"/>
</dbReference>
<evidence type="ECO:0000313" key="13">
    <source>
        <dbReference type="Proteomes" id="UP000663880"/>
    </source>
</evidence>
<evidence type="ECO:0000256" key="5">
    <source>
        <dbReference type="ARBA" id="ARBA00022801"/>
    </source>
</evidence>
<evidence type="ECO:0000256" key="10">
    <source>
        <dbReference type="SAM" id="SignalP"/>
    </source>
</evidence>
<proteinExistence type="inferred from homology"/>
<keyword evidence="10" id="KW-0732">Signal</keyword>
<dbReference type="InterPro" id="IPR001763">
    <property type="entry name" value="Rhodanese-like_dom"/>
</dbReference>
<dbReference type="GO" id="GO:0004725">
    <property type="term" value="F:protein tyrosine phosphatase activity"/>
    <property type="evidence" value="ECO:0007669"/>
    <property type="project" value="UniProtKB-EC"/>
</dbReference>
<keyword evidence="6" id="KW-0904">Protein phosphatase</keyword>
<organism evidence="12 13">
    <name type="scientific">Pieris macdunnoughi</name>
    <dbReference type="NCBI Taxonomy" id="345717"/>
    <lineage>
        <taxon>Eukaryota</taxon>
        <taxon>Metazoa</taxon>
        <taxon>Ecdysozoa</taxon>
        <taxon>Arthropoda</taxon>
        <taxon>Hexapoda</taxon>
        <taxon>Insecta</taxon>
        <taxon>Pterygota</taxon>
        <taxon>Neoptera</taxon>
        <taxon>Endopterygota</taxon>
        <taxon>Lepidoptera</taxon>
        <taxon>Glossata</taxon>
        <taxon>Ditrysia</taxon>
        <taxon>Papilionoidea</taxon>
        <taxon>Pieridae</taxon>
        <taxon>Pierinae</taxon>
        <taxon>Pieris</taxon>
    </lineage>
</organism>
<dbReference type="Pfam" id="PF00581">
    <property type="entry name" value="Rhodanese"/>
    <property type="match status" value="1"/>
</dbReference>
<dbReference type="GO" id="GO:0005634">
    <property type="term" value="C:nucleus"/>
    <property type="evidence" value="ECO:0007669"/>
    <property type="project" value="TreeGrafter"/>
</dbReference>
<dbReference type="GO" id="GO:0005737">
    <property type="term" value="C:cytoplasm"/>
    <property type="evidence" value="ECO:0007669"/>
    <property type="project" value="TreeGrafter"/>
</dbReference>
<dbReference type="InterPro" id="IPR000751">
    <property type="entry name" value="MPI_Phosphatase"/>
</dbReference>
<dbReference type="EC" id="3.1.3.48" evidence="2"/>
<name>A0A821VV76_9NEOP</name>
<dbReference type="CDD" id="cd01530">
    <property type="entry name" value="Cdc25"/>
    <property type="match status" value="1"/>
</dbReference>
<reference evidence="12" key="1">
    <citation type="submission" date="2021-02" db="EMBL/GenBank/DDBJ databases">
        <authorList>
            <person name="Steward A R."/>
        </authorList>
    </citation>
    <scope>NUCLEOTIDE SEQUENCE</scope>
</reference>
<feature type="domain" description="Rhodanese" evidence="11">
    <location>
        <begin position="598"/>
        <end position="705"/>
    </location>
</feature>
<dbReference type="Proteomes" id="UP000663880">
    <property type="component" value="Unassembled WGS sequence"/>
</dbReference>
<dbReference type="GO" id="GO:0110032">
    <property type="term" value="P:positive regulation of G2/MI transition of meiotic cell cycle"/>
    <property type="evidence" value="ECO:0007669"/>
    <property type="project" value="TreeGrafter"/>
</dbReference>
<dbReference type="SMART" id="SM00450">
    <property type="entry name" value="RHOD"/>
    <property type="match status" value="1"/>
</dbReference>
<sequence length="738" mass="83738">MVSIFKIFLICFRLITENFRINSGNNATKRKQEEALTYNYKVKIKPHSIDFTPHSPNTPSKVLGEIQKALTPQRKVLGEIQNSPSYKLDSSPLTFKSQNSPSLHGISNIPNSPVIPKTYSPRIPNSPGISKIHSSPRISRVSNSPGLSRINQSPGMSRIKNSPTTPLTTQKVPQLYIKNSPAMERLKSPSGGLRERKWSNLSRIFEERTMFKANKENENLNIEEETQDCTFGIEKSDRAMAKFDFSDIKKEKEMDADILVPETTTSLEPDMESLQDLEEEFDSNNFDECTKYEIISTDSPDIISSGRTSSRKVNQRNFAFGAPLSENETSTSFNRPSSSRVLNFEKRIERSKSNRTLNFDESRSSFDKMEFDPEQSFDFNSKTKTKLSFDDSNFEESFEFTSPMTKDTTPRKTVSVKKSLKFTESPKFEKQSSTSKSPCSSISKRLTSESMESGFISEFEEPFLDMEEISSSPKISNFSDLLSGQIKESFTEKLRPCVHRSLSFNPVSKRLRDEPTSSNKRLKSETSLAPQRPVLQRALSENNASIMSALARSCVEPDLIGDFSSPFALPLTAGDHSDLKSISGDTLAGLIRGDYSDSIHDFQVIDCRYPYEFEGGHILGAVNLSTAEQVLELMNAPLNRDNQKRSILVFHCEFSLERGPKLSRFLRSSDRAKNQENYPNLHYPEIYLLHAGYRSFFKNYPELCSPNGYTAMLDPKHRHLLRKHRSLQPSGRRNRLLL</sequence>
<dbReference type="PANTHER" id="PTHR10828">
    <property type="entry name" value="M-PHASE INDUCER PHOSPHATASE DUAL SPECIFICITY PHOSPHATASE CDC25"/>
    <property type="match status" value="1"/>
</dbReference>
<dbReference type="PANTHER" id="PTHR10828:SF76">
    <property type="entry name" value="M-PHASE INDUCER PHOSPHATASE"/>
    <property type="match status" value="1"/>
</dbReference>
<evidence type="ECO:0000256" key="4">
    <source>
        <dbReference type="ARBA" id="ARBA00022776"/>
    </source>
</evidence>
<evidence type="ECO:0000256" key="6">
    <source>
        <dbReference type="ARBA" id="ARBA00022912"/>
    </source>
</evidence>
<feature type="compositionally biased region" description="Polar residues" evidence="9">
    <location>
        <begin position="132"/>
        <end position="169"/>
    </location>
</feature>
<dbReference type="FunFam" id="3.40.250.10:FF:000021">
    <property type="entry name" value="M-phase inducer phosphatase cdc-25.2"/>
    <property type="match status" value="1"/>
</dbReference>
<keyword evidence="13" id="KW-1185">Reference proteome</keyword>
<evidence type="ECO:0000256" key="8">
    <source>
        <dbReference type="ARBA" id="ARBA00051722"/>
    </source>
</evidence>
<keyword evidence="5" id="KW-0378">Hydrolase</keyword>
<protein>
    <recommendedName>
        <fullName evidence="2">protein-tyrosine-phosphatase</fullName>
        <ecNumber evidence="2">3.1.3.48</ecNumber>
    </recommendedName>
</protein>
<keyword evidence="7" id="KW-0131">Cell cycle</keyword>
<dbReference type="OrthoDB" id="26523at2759"/>
<evidence type="ECO:0000259" key="11">
    <source>
        <dbReference type="PROSITE" id="PS50206"/>
    </source>
</evidence>
<evidence type="ECO:0000256" key="9">
    <source>
        <dbReference type="SAM" id="MobiDB-lite"/>
    </source>
</evidence>
<dbReference type="PRINTS" id="PR00716">
    <property type="entry name" value="MPIPHPHTASE"/>
</dbReference>
<keyword evidence="4" id="KW-0498">Mitosis</keyword>
<dbReference type="GO" id="GO:0000086">
    <property type="term" value="P:G2/M transition of mitotic cell cycle"/>
    <property type="evidence" value="ECO:0007669"/>
    <property type="project" value="TreeGrafter"/>
</dbReference>
<dbReference type="GO" id="GO:0051301">
    <property type="term" value="P:cell division"/>
    <property type="evidence" value="ECO:0007669"/>
    <property type="project" value="UniProtKB-KW"/>
</dbReference>
<gene>
    <name evidence="12" type="ORF">PMACD_LOCUS12330</name>
</gene>